<organism evidence="6 7">
    <name type="scientific">Xanthomonas hortorum pv. vitians</name>
    <dbReference type="NCBI Taxonomy" id="83224"/>
    <lineage>
        <taxon>Bacteria</taxon>
        <taxon>Pseudomonadati</taxon>
        <taxon>Pseudomonadota</taxon>
        <taxon>Gammaproteobacteria</taxon>
        <taxon>Lysobacterales</taxon>
        <taxon>Lysobacteraceae</taxon>
        <taxon>Xanthomonas</taxon>
    </lineage>
</organism>
<feature type="domain" description="Ubiquitin-like protease family profile" evidence="5">
    <location>
        <begin position="284"/>
        <end position="456"/>
    </location>
</feature>
<dbReference type="GO" id="GO:0000338">
    <property type="term" value="P:protein deneddylation"/>
    <property type="evidence" value="ECO:0007669"/>
    <property type="project" value="TreeGrafter"/>
</dbReference>
<dbReference type="EMBL" id="LR828257">
    <property type="protein sequence ID" value="CAD0356642.1"/>
    <property type="molecule type" value="Genomic_DNA"/>
</dbReference>
<evidence type="ECO:0000256" key="2">
    <source>
        <dbReference type="ARBA" id="ARBA00022801"/>
    </source>
</evidence>
<evidence type="ECO:0000256" key="3">
    <source>
        <dbReference type="ARBA" id="ARBA00022807"/>
    </source>
</evidence>
<name>A0A6V7EZ50_9XANT</name>
<feature type="region of interest" description="Disordered" evidence="4">
    <location>
        <begin position="488"/>
        <end position="533"/>
    </location>
</feature>
<evidence type="ECO:0000313" key="6">
    <source>
        <dbReference type="EMBL" id="CAD0356642.1"/>
    </source>
</evidence>
<dbReference type="InterPro" id="IPR003653">
    <property type="entry name" value="Peptidase_C48_C"/>
</dbReference>
<evidence type="ECO:0000259" key="5">
    <source>
        <dbReference type="PROSITE" id="PS50600"/>
    </source>
</evidence>
<dbReference type="InterPro" id="IPR044613">
    <property type="entry name" value="Nep1/2-like"/>
</dbReference>
<dbReference type="InterPro" id="IPR038765">
    <property type="entry name" value="Papain-like_cys_pep_sf"/>
</dbReference>
<dbReference type="GO" id="GO:0019784">
    <property type="term" value="F:deNEDDylase activity"/>
    <property type="evidence" value="ECO:0007669"/>
    <property type="project" value="InterPro"/>
</dbReference>
<gene>
    <name evidence="6" type="ORF">CFBP498_41090</name>
</gene>
<evidence type="ECO:0000256" key="4">
    <source>
        <dbReference type="SAM" id="MobiDB-lite"/>
    </source>
</evidence>
<keyword evidence="3" id="KW-0788">Thiol protease</keyword>
<keyword evidence="2" id="KW-0378">Hydrolase</keyword>
<feature type="compositionally biased region" description="Polar residues" evidence="4">
    <location>
        <begin position="185"/>
        <end position="203"/>
    </location>
</feature>
<evidence type="ECO:0000313" key="7">
    <source>
        <dbReference type="Proteomes" id="UP000515406"/>
    </source>
</evidence>
<dbReference type="GO" id="GO:0008234">
    <property type="term" value="F:cysteine-type peptidase activity"/>
    <property type="evidence" value="ECO:0007669"/>
    <property type="project" value="UniProtKB-KW"/>
</dbReference>
<dbReference type="Gene3D" id="3.40.395.10">
    <property type="entry name" value="Adenoviral Proteinase, Chain A"/>
    <property type="match status" value="1"/>
</dbReference>
<keyword evidence="7" id="KW-1185">Reference proteome</keyword>
<dbReference type="EMBL" id="LR828257">
    <property type="protein sequence ID" value="CAD0356648.1"/>
    <property type="molecule type" value="Genomic_DNA"/>
</dbReference>
<dbReference type="PANTHER" id="PTHR46468">
    <property type="entry name" value="SENTRIN-SPECIFIC PROTEASE 8"/>
    <property type="match status" value="1"/>
</dbReference>
<keyword evidence="1" id="KW-0645">Protease</keyword>
<dbReference type="PANTHER" id="PTHR46468:SF1">
    <property type="entry name" value="SENTRIN-SPECIFIC PROTEASE 8"/>
    <property type="match status" value="1"/>
</dbReference>
<dbReference type="AlphaFoldDB" id="A0A6V7EZ50"/>
<dbReference type="GO" id="GO:0006508">
    <property type="term" value="P:proteolysis"/>
    <property type="evidence" value="ECO:0007669"/>
    <property type="project" value="UniProtKB-KW"/>
</dbReference>
<reference evidence="6 7" key="1">
    <citation type="submission" date="2020-07" db="EMBL/GenBank/DDBJ databases">
        <authorList>
            <person name="Pothier F. J."/>
        </authorList>
    </citation>
    <scope>NUCLEOTIDE SEQUENCE [LARGE SCALE GENOMIC DNA]</scope>
    <source>
        <strain evidence="6 7">CFBP 498</strain>
    </source>
</reference>
<dbReference type="Proteomes" id="UP000515406">
    <property type="component" value="Chromosome"/>
</dbReference>
<dbReference type="Pfam" id="PF02902">
    <property type="entry name" value="Peptidase_C48"/>
    <property type="match status" value="1"/>
</dbReference>
<dbReference type="PROSITE" id="PS50600">
    <property type="entry name" value="ULP_PROTEASE"/>
    <property type="match status" value="1"/>
</dbReference>
<accession>A0A6V7EZ50</accession>
<feature type="region of interest" description="Disordered" evidence="4">
    <location>
        <begin position="159"/>
        <end position="208"/>
    </location>
</feature>
<dbReference type="SUPFAM" id="SSF54001">
    <property type="entry name" value="Cysteine proteinases"/>
    <property type="match status" value="1"/>
</dbReference>
<proteinExistence type="predicted"/>
<protein>
    <recommendedName>
        <fullName evidence="5">Ubiquitin-like protease family profile domain-containing protein</fullName>
    </recommendedName>
</protein>
<evidence type="ECO:0000256" key="1">
    <source>
        <dbReference type="ARBA" id="ARBA00022670"/>
    </source>
</evidence>
<sequence length="533" mass="59083">MGVVSLICGALFRGSLEDVSSCAKLMVGFYQYLRNDGSFGQALVDILQYATPDQKKRLNRAIKKRRQAVAATKIDAPRLNGVFRTLHKKPNLLLEISSKFSNRACSINDASSGYLLQAELEKIVDEKTGKLTRLGEAVISGASEGIQVAIRANFRIRYQQPDLPPNSPPRAFHRQEEKWNPDTPAGSSYGSWSAQPEASSSTFDDLKSLDSRQNYGHREFDLNTPQEIEQPGWQYATPAQSTDSTFDGLSSMSHYDRKFDLNPPQEEAESWDYGTQTPMGHSAMSPERIDVDNLPSPQDVADPELPQVAATSWLLDGHLRAYTDDLARQLRGQPNVHLLHFADSQVVTMLSSADPSQQARARRLLVGDEVPPIVFLPINQPNAHWSLLVVDRRNKDAVAAYHYDSMAQKQPQQRYLADMAAYHLGLDYEETHEMPTAIQPDYYSCGDHVLTGIEMLAHRVIDGTFDYAGGRDLSDIEPDRGLIRDRLAQAAQAPAESSVRSVPERPSNTRKRKASGGSSSNSTIGDRGSAAIR</sequence>